<evidence type="ECO:0000313" key="8">
    <source>
        <dbReference type="Proteomes" id="UP001500339"/>
    </source>
</evidence>
<accession>A0ABN1J377</accession>
<organism evidence="7 8">
    <name type="scientific">Clostridium malenominatum</name>
    <dbReference type="NCBI Taxonomy" id="1539"/>
    <lineage>
        <taxon>Bacteria</taxon>
        <taxon>Bacillati</taxon>
        <taxon>Bacillota</taxon>
        <taxon>Clostridia</taxon>
        <taxon>Eubacteriales</taxon>
        <taxon>Clostridiaceae</taxon>
        <taxon>Clostridium</taxon>
    </lineage>
</organism>
<dbReference type="PROSITE" id="PS50885">
    <property type="entry name" value="HAMP"/>
    <property type="match status" value="1"/>
</dbReference>
<dbReference type="Proteomes" id="UP001500339">
    <property type="component" value="Unassembled WGS sequence"/>
</dbReference>
<dbReference type="SUPFAM" id="SSF58104">
    <property type="entry name" value="Methyl-accepting chemotaxis protein (MCP) signaling domain"/>
    <property type="match status" value="1"/>
</dbReference>
<gene>
    <name evidence="7" type="ORF">GCM10008905_24970</name>
</gene>
<reference evidence="7 8" key="1">
    <citation type="journal article" date="2019" name="Int. J. Syst. Evol. Microbiol.">
        <title>The Global Catalogue of Microorganisms (GCM) 10K type strain sequencing project: providing services to taxonomists for standard genome sequencing and annotation.</title>
        <authorList>
            <consortium name="The Broad Institute Genomics Platform"/>
            <consortium name="The Broad Institute Genome Sequencing Center for Infectious Disease"/>
            <person name="Wu L."/>
            <person name="Ma J."/>
        </authorList>
    </citation>
    <scope>NUCLEOTIDE SEQUENCE [LARGE SCALE GENOMIC DNA]</scope>
    <source>
        <strain evidence="7 8">JCM 1405</strain>
    </source>
</reference>
<keyword evidence="1 3" id="KW-0807">Transducer</keyword>
<evidence type="ECO:0000256" key="2">
    <source>
        <dbReference type="ARBA" id="ARBA00029447"/>
    </source>
</evidence>
<feature type="domain" description="Methyl-accepting transducer" evidence="5">
    <location>
        <begin position="285"/>
        <end position="542"/>
    </location>
</feature>
<feature type="transmembrane region" description="Helical" evidence="4">
    <location>
        <begin position="190"/>
        <end position="210"/>
    </location>
</feature>
<dbReference type="PRINTS" id="PR00260">
    <property type="entry name" value="CHEMTRNSDUCR"/>
</dbReference>
<dbReference type="RefSeq" id="WP_343770163.1">
    <property type="nucleotide sequence ID" value="NZ_BAAACF010000003.1"/>
</dbReference>
<name>A0ABN1J377_9CLOT</name>
<evidence type="ECO:0000259" key="6">
    <source>
        <dbReference type="PROSITE" id="PS50885"/>
    </source>
</evidence>
<dbReference type="PANTHER" id="PTHR32089:SF112">
    <property type="entry name" value="LYSOZYME-LIKE PROTEIN-RELATED"/>
    <property type="match status" value="1"/>
</dbReference>
<dbReference type="Pfam" id="PF00015">
    <property type="entry name" value="MCPsignal"/>
    <property type="match status" value="1"/>
</dbReference>
<comment type="caution">
    <text evidence="7">The sequence shown here is derived from an EMBL/GenBank/DDBJ whole genome shotgun (WGS) entry which is preliminary data.</text>
</comment>
<dbReference type="Gene3D" id="6.10.340.10">
    <property type="match status" value="1"/>
</dbReference>
<dbReference type="InterPro" id="IPR003660">
    <property type="entry name" value="HAMP_dom"/>
</dbReference>
<dbReference type="PROSITE" id="PS50111">
    <property type="entry name" value="CHEMOTAXIS_TRANSDUC_2"/>
    <property type="match status" value="1"/>
</dbReference>
<dbReference type="Pfam" id="PF00672">
    <property type="entry name" value="HAMP"/>
    <property type="match status" value="1"/>
</dbReference>
<dbReference type="CDD" id="cd06225">
    <property type="entry name" value="HAMP"/>
    <property type="match status" value="1"/>
</dbReference>
<dbReference type="EMBL" id="BAAACF010000003">
    <property type="protein sequence ID" value="GAA0727399.1"/>
    <property type="molecule type" value="Genomic_DNA"/>
</dbReference>
<dbReference type="InterPro" id="IPR004090">
    <property type="entry name" value="Chemotax_Me-accpt_rcpt"/>
</dbReference>
<dbReference type="InterPro" id="IPR029151">
    <property type="entry name" value="Sensor-like_sf"/>
</dbReference>
<evidence type="ECO:0000256" key="3">
    <source>
        <dbReference type="PROSITE-ProRule" id="PRU00284"/>
    </source>
</evidence>
<protein>
    <recommendedName>
        <fullName evidence="9">Methyl-accepting chemotaxis protein</fullName>
    </recommendedName>
</protein>
<dbReference type="SMART" id="SM00304">
    <property type="entry name" value="HAMP"/>
    <property type="match status" value="1"/>
</dbReference>
<evidence type="ECO:0000313" key="7">
    <source>
        <dbReference type="EMBL" id="GAA0727399.1"/>
    </source>
</evidence>
<dbReference type="Gene3D" id="1.10.287.950">
    <property type="entry name" value="Methyl-accepting chemotaxis protein"/>
    <property type="match status" value="1"/>
</dbReference>
<evidence type="ECO:0000259" key="5">
    <source>
        <dbReference type="PROSITE" id="PS50111"/>
    </source>
</evidence>
<keyword evidence="4" id="KW-1133">Transmembrane helix</keyword>
<dbReference type="SMART" id="SM00283">
    <property type="entry name" value="MA"/>
    <property type="match status" value="1"/>
</dbReference>
<feature type="transmembrane region" description="Helical" evidence="4">
    <location>
        <begin position="12"/>
        <end position="34"/>
    </location>
</feature>
<evidence type="ECO:0000256" key="4">
    <source>
        <dbReference type="SAM" id="Phobius"/>
    </source>
</evidence>
<feature type="domain" description="HAMP" evidence="6">
    <location>
        <begin position="212"/>
        <end position="266"/>
    </location>
</feature>
<dbReference type="PANTHER" id="PTHR32089">
    <property type="entry name" value="METHYL-ACCEPTING CHEMOTAXIS PROTEIN MCPB"/>
    <property type="match status" value="1"/>
</dbReference>
<evidence type="ECO:0008006" key="9">
    <source>
        <dbReference type="Google" id="ProtNLM"/>
    </source>
</evidence>
<keyword evidence="8" id="KW-1185">Reference proteome</keyword>
<dbReference type="InterPro" id="IPR004089">
    <property type="entry name" value="MCPsignal_dom"/>
</dbReference>
<evidence type="ECO:0000256" key="1">
    <source>
        <dbReference type="ARBA" id="ARBA00023224"/>
    </source>
</evidence>
<comment type="similarity">
    <text evidence="2">Belongs to the methyl-accepting chemotaxis (MCP) protein family.</text>
</comment>
<proteinExistence type="inferred from homology"/>
<keyword evidence="4" id="KW-0812">Transmembrane</keyword>
<dbReference type="SUPFAM" id="SSF103190">
    <property type="entry name" value="Sensory domain-like"/>
    <property type="match status" value="1"/>
</dbReference>
<sequence length="571" mass="63718">MLKKNFTNTIEFRLTTIFSVLITIALIVFLSLGLNRSKKLFVQDLANNGLKATKYAAEAMNIQDFKEIFESRDKTNPKYLELKHDYKEFKNVTGAKYFYAMTLNKDNKFAYVVDEGDSTTIGEVEKTYDEYLEVMKGNPYVSKDFVIDEQYGVLISSYYPIKDGSGEVVGFIGADFDVEAEYKNFKAFQITLIIMTIIIVLVTIIIAILISRRIAGPIKKLSLAAEKISKYDLTVEIDNMDGDREEIKILYDSFKTMVNKLKGMVNDICHTTDDLVQISEGINISSNEILASSEEMSSSIMEVAKTSLNHANGASISLEAMNGLSDNTRDIHKELGELLQNSEEMLKINNLGMEAFEKFNNSFDLDFQGRTKVRKGISELSEKSQHIGNVVEAIKSIADQTNLLALNAAIEAARAGESGRGFAVVSDEIRKLANESSKATEEIKTIIDHIVSIISSTSSVMEENKAFGEKVKNDLEDTKNIFGEIENKAKTVTHEVEIIVKDMKEIEESMNKVQGFVENVADSVKIDSATSQEISAVSEEQTNSIQMVREAITKLDEIVNGLNSSVEEFKI</sequence>
<keyword evidence="4" id="KW-0472">Membrane</keyword>